<organism evidence="1 2">
    <name type="scientific">Bugula neritina</name>
    <name type="common">Brown bryozoan</name>
    <name type="synonym">Sertularia neritina</name>
    <dbReference type="NCBI Taxonomy" id="10212"/>
    <lineage>
        <taxon>Eukaryota</taxon>
        <taxon>Metazoa</taxon>
        <taxon>Spiralia</taxon>
        <taxon>Lophotrochozoa</taxon>
        <taxon>Bryozoa</taxon>
        <taxon>Gymnolaemata</taxon>
        <taxon>Cheilostomatida</taxon>
        <taxon>Flustrina</taxon>
        <taxon>Buguloidea</taxon>
        <taxon>Bugulidae</taxon>
        <taxon>Bugula</taxon>
    </lineage>
</organism>
<dbReference type="EMBL" id="VXIV02003241">
    <property type="protein sequence ID" value="KAF6019299.1"/>
    <property type="molecule type" value="Genomic_DNA"/>
</dbReference>
<name>A0A7J7IZG8_BUGNE</name>
<keyword evidence="2" id="KW-1185">Reference proteome</keyword>
<accession>A0A7J7IZG8</accession>
<reference evidence="1" key="1">
    <citation type="submission" date="2020-06" db="EMBL/GenBank/DDBJ databases">
        <title>Draft genome of Bugula neritina, a colonial animal packing powerful symbionts and potential medicines.</title>
        <authorList>
            <person name="Rayko M."/>
        </authorList>
    </citation>
    <scope>NUCLEOTIDE SEQUENCE [LARGE SCALE GENOMIC DNA]</scope>
    <source>
        <strain evidence="1">Kwan_BN1</strain>
    </source>
</reference>
<dbReference type="AlphaFoldDB" id="A0A7J7IZG8"/>
<proteinExistence type="predicted"/>
<protein>
    <submittedName>
        <fullName evidence="1">Uncharacterized protein</fullName>
    </submittedName>
</protein>
<evidence type="ECO:0000313" key="2">
    <source>
        <dbReference type="Proteomes" id="UP000593567"/>
    </source>
</evidence>
<sequence length="76" mass="8172">MGLDTITVPVPQTFWDSFVGGVNFSIAGTGGPECVAFIPYWQKVWETLLALVISFSFTYGGWSQISKGPEAKLIGG</sequence>
<comment type="caution">
    <text evidence="1">The sequence shown here is derived from an EMBL/GenBank/DDBJ whole genome shotgun (WGS) entry which is preliminary data.</text>
</comment>
<gene>
    <name evidence="1" type="ORF">EB796_022388</name>
</gene>
<dbReference type="OrthoDB" id="17328at2759"/>
<evidence type="ECO:0000313" key="1">
    <source>
        <dbReference type="EMBL" id="KAF6019299.1"/>
    </source>
</evidence>
<dbReference type="Proteomes" id="UP000593567">
    <property type="component" value="Unassembled WGS sequence"/>
</dbReference>